<protein>
    <submittedName>
        <fullName evidence="2">Uncharacterized protein</fullName>
    </submittedName>
</protein>
<dbReference type="VEuPathDB" id="FungiDB:H257_08922"/>
<dbReference type="OrthoDB" id="10371159at2759"/>
<feature type="compositionally biased region" description="Acidic residues" evidence="1">
    <location>
        <begin position="32"/>
        <end position="41"/>
    </location>
</feature>
<proteinExistence type="predicted"/>
<feature type="region of interest" description="Disordered" evidence="1">
    <location>
        <begin position="1"/>
        <end position="49"/>
    </location>
</feature>
<dbReference type="EMBL" id="KI913134">
    <property type="protein sequence ID" value="ETV77005.1"/>
    <property type="molecule type" value="Genomic_DNA"/>
</dbReference>
<gene>
    <name evidence="2" type="ORF">H257_08922</name>
</gene>
<reference evidence="2" key="1">
    <citation type="submission" date="2013-12" db="EMBL/GenBank/DDBJ databases">
        <title>The Genome Sequence of Aphanomyces astaci APO3.</title>
        <authorList>
            <consortium name="The Broad Institute Genomics Platform"/>
            <person name="Russ C."/>
            <person name="Tyler B."/>
            <person name="van West P."/>
            <person name="Dieguez-Uribeondo J."/>
            <person name="Young S.K."/>
            <person name="Zeng Q."/>
            <person name="Gargeya S."/>
            <person name="Fitzgerald M."/>
            <person name="Abouelleil A."/>
            <person name="Alvarado L."/>
            <person name="Chapman S.B."/>
            <person name="Gainer-Dewar J."/>
            <person name="Goldberg J."/>
            <person name="Griggs A."/>
            <person name="Gujja S."/>
            <person name="Hansen M."/>
            <person name="Howarth C."/>
            <person name="Imamovic A."/>
            <person name="Ireland A."/>
            <person name="Larimer J."/>
            <person name="McCowan C."/>
            <person name="Murphy C."/>
            <person name="Pearson M."/>
            <person name="Poon T.W."/>
            <person name="Priest M."/>
            <person name="Roberts A."/>
            <person name="Saif S."/>
            <person name="Shea T."/>
            <person name="Sykes S."/>
            <person name="Wortman J."/>
            <person name="Nusbaum C."/>
            <person name="Birren B."/>
        </authorList>
    </citation>
    <scope>NUCLEOTIDE SEQUENCE [LARGE SCALE GENOMIC DNA]</scope>
    <source>
        <strain evidence="2">APO3</strain>
    </source>
</reference>
<feature type="compositionally biased region" description="Polar residues" evidence="1">
    <location>
        <begin position="186"/>
        <end position="205"/>
    </location>
</feature>
<dbReference type="RefSeq" id="XP_009833311.1">
    <property type="nucleotide sequence ID" value="XM_009835009.1"/>
</dbReference>
<evidence type="ECO:0000313" key="2">
    <source>
        <dbReference type="EMBL" id="ETV77005.1"/>
    </source>
</evidence>
<dbReference type="GeneID" id="20810918"/>
<dbReference type="AlphaFoldDB" id="W4GBG3"/>
<name>W4GBG3_APHAT</name>
<accession>W4GBG3</accession>
<evidence type="ECO:0000256" key="1">
    <source>
        <dbReference type="SAM" id="MobiDB-lite"/>
    </source>
</evidence>
<organism evidence="2">
    <name type="scientific">Aphanomyces astaci</name>
    <name type="common">Crayfish plague agent</name>
    <dbReference type="NCBI Taxonomy" id="112090"/>
    <lineage>
        <taxon>Eukaryota</taxon>
        <taxon>Sar</taxon>
        <taxon>Stramenopiles</taxon>
        <taxon>Oomycota</taxon>
        <taxon>Saprolegniomycetes</taxon>
        <taxon>Saprolegniales</taxon>
        <taxon>Verrucalvaceae</taxon>
        <taxon>Aphanomyces</taxon>
    </lineage>
</organism>
<sequence length="384" mass="42338">MSTDGWSSAHNEDVSGSGELEGLSDDGTAAHDDDDDNDDGSMPDVFEEFHHKSSQRIRVLLRQTEDKMHQTYIEATTSRSDTDCFGQWALSSCYLRVQGHNGLDASAASAPPPLPTSIRPIAVVSSSRLRPAMSMQDFSGQPSMMEVRGISIQRCYHTPTFVSDEEVFATHGILDEPICQHMHHPPSSTQQTLDENKSTFASSGASDDDEGIDLVAPKPCLVQQLHDAMVDRLWKHVMPLHLQPLLRHVLWPFSAPHPMQTRTSRVIYASESTATSTSLEDPPPPSSSSASRLKLVLPRYRNLTNQFIPVLASRDIHRGIKRVTIRPPRHKGQQPSMLSSLRPKAAPRNTAQPYDNSTVATPKTTATVSLPKLRGAICRNSSHT</sequence>
<feature type="region of interest" description="Disordered" evidence="1">
    <location>
        <begin position="324"/>
        <end position="359"/>
    </location>
</feature>
<feature type="compositionally biased region" description="Polar residues" evidence="1">
    <location>
        <begin position="349"/>
        <end position="359"/>
    </location>
</feature>
<feature type="region of interest" description="Disordered" evidence="1">
    <location>
        <begin position="182"/>
        <end position="209"/>
    </location>
</feature>
<feature type="region of interest" description="Disordered" evidence="1">
    <location>
        <begin position="273"/>
        <end position="292"/>
    </location>
</feature>